<proteinExistence type="predicted"/>
<dbReference type="InterPro" id="IPR011611">
    <property type="entry name" value="PfkB_dom"/>
</dbReference>
<dbReference type="Proteomes" id="UP000186785">
    <property type="component" value="Unassembled WGS sequence"/>
</dbReference>
<dbReference type="Gene3D" id="3.40.1190.20">
    <property type="match status" value="1"/>
</dbReference>
<dbReference type="GO" id="GO:0005829">
    <property type="term" value="C:cytosol"/>
    <property type="evidence" value="ECO:0007669"/>
    <property type="project" value="TreeGrafter"/>
</dbReference>
<dbReference type="PANTHER" id="PTHR10584:SF166">
    <property type="entry name" value="RIBOKINASE"/>
    <property type="match status" value="1"/>
</dbReference>
<dbReference type="SUPFAM" id="SSF53613">
    <property type="entry name" value="Ribokinase-like"/>
    <property type="match status" value="1"/>
</dbReference>
<dbReference type="InterPro" id="IPR029056">
    <property type="entry name" value="Ribokinase-like"/>
</dbReference>
<accession>A0A1Q5PN30</accession>
<keyword evidence="1" id="KW-0808">Transferase</keyword>
<dbReference type="AlphaFoldDB" id="A0A1Q5PN30"/>
<keyword evidence="5" id="KW-1185">Reference proteome</keyword>
<reference evidence="4 5" key="1">
    <citation type="submission" date="2016-11" db="EMBL/GenBank/DDBJ databases">
        <title>Actinomyces gypaetusis sp. nov. isolated from the vulture Gypaetus barbatus in Qinghai Tibet Plateau China.</title>
        <authorList>
            <person name="Meng X."/>
        </authorList>
    </citation>
    <scope>NUCLEOTIDE SEQUENCE [LARGE SCALE GENOMIC DNA]</scope>
    <source>
        <strain evidence="4 5">VUL4_2</strain>
    </source>
</reference>
<dbReference type="PANTHER" id="PTHR10584">
    <property type="entry name" value="SUGAR KINASE"/>
    <property type="match status" value="1"/>
</dbReference>
<evidence type="ECO:0000313" key="5">
    <source>
        <dbReference type="Proteomes" id="UP000186785"/>
    </source>
</evidence>
<dbReference type="STRING" id="1921764.BSR28_03165"/>
<evidence type="ECO:0000313" key="4">
    <source>
        <dbReference type="EMBL" id="OKL48936.1"/>
    </source>
</evidence>
<sequence>MQELSDQKSLEHPRLISTAAVSLTLPMQVPHLPAEGTSVTASSSFALVGDGFVVASAAARQGVPVSLASPLGTGTNSHAVRAALMEEGIELAVEDMVGDTGMSISLIQSDGLMTTVRSPGVEYDPQLSDLRRVDVHPEDWVYVAGQDLAGGPAGEVLSTWATELPEETKFVASLGGAIQDIPMPILEKILPRCDVLTMNLRQATVLARRLNLGDPLEAARSLVPESAILVWRRGRRGSVVQQDAHSQPIAVRSFERPRVDTTGVGDTHTGVLIASLLQGRDLLEAVLRANIASSFAVSKFGTALCPRALELDEFMAQEGVHVSDHIETYEG</sequence>
<evidence type="ECO:0000256" key="1">
    <source>
        <dbReference type="ARBA" id="ARBA00022679"/>
    </source>
</evidence>
<dbReference type="RefSeq" id="WP_073708924.1">
    <property type="nucleotide sequence ID" value="NZ_MQSU01000002.1"/>
</dbReference>
<feature type="domain" description="Carbohydrate kinase PfkB" evidence="3">
    <location>
        <begin position="47"/>
        <end position="305"/>
    </location>
</feature>
<dbReference type="Pfam" id="PF00294">
    <property type="entry name" value="PfkB"/>
    <property type="match status" value="1"/>
</dbReference>
<dbReference type="GO" id="GO:0016301">
    <property type="term" value="F:kinase activity"/>
    <property type="evidence" value="ECO:0007669"/>
    <property type="project" value="UniProtKB-KW"/>
</dbReference>
<dbReference type="EMBL" id="MQSV01000002">
    <property type="protein sequence ID" value="OKL48936.1"/>
    <property type="molecule type" value="Genomic_DNA"/>
</dbReference>
<dbReference type="OrthoDB" id="8578462at2"/>
<evidence type="ECO:0000256" key="2">
    <source>
        <dbReference type="ARBA" id="ARBA00022777"/>
    </source>
</evidence>
<evidence type="ECO:0000259" key="3">
    <source>
        <dbReference type="Pfam" id="PF00294"/>
    </source>
</evidence>
<name>A0A1Q5PN30_9ACTO</name>
<gene>
    <name evidence="4" type="ORF">BSR29_03595</name>
</gene>
<protein>
    <recommendedName>
        <fullName evidence="3">Carbohydrate kinase PfkB domain-containing protein</fullName>
    </recommendedName>
</protein>
<organism evidence="4 5">
    <name type="scientific">Boudabousia liubingyangii</name>
    <dbReference type="NCBI Taxonomy" id="1921764"/>
    <lineage>
        <taxon>Bacteria</taxon>
        <taxon>Bacillati</taxon>
        <taxon>Actinomycetota</taxon>
        <taxon>Actinomycetes</taxon>
        <taxon>Actinomycetales</taxon>
        <taxon>Actinomycetaceae</taxon>
        <taxon>Boudabousia</taxon>
    </lineage>
</organism>
<keyword evidence="2" id="KW-0418">Kinase</keyword>
<comment type="caution">
    <text evidence="4">The sequence shown here is derived from an EMBL/GenBank/DDBJ whole genome shotgun (WGS) entry which is preliminary data.</text>
</comment>